<sequence>MSGGTCPDDQECIGGYARTVHMVRRLLAEQINPVYINAGDSFQGTLWYNLGRWNVTQEFLNLLPADAMTLGNHEFDHGVEGVVPFLKTVNTAMLVANMDCAHEPTMKGLYEKSKIIERGGRKIGLIGVILQTTNELANTGKLIFRNESESIREEAAVLKAKGANIIIVISHCGYDVDKLIAQNAGDAIDVIVGAHSHTFLYTGTNLPGPDKPRGEYPTQITHSSGHRVLIVQASAYAKYVGNLTVYFDEQGDVVDFAGAPIYMDHDVPE</sequence>
<dbReference type="PANTHER" id="PTHR11575">
    <property type="entry name" value="5'-NUCLEOTIDASE-RELATED"/>
    <property type="match status" value="1"/>
</dbReference>
<accession>A0A0M4EY34</accession>
<dbReference type="PRINTS" id="PR01607">
    <property type="entry name" value="APYRASEFAMLY"/>
</dbReference>
<dbReference type="AlphaFoldDB" id="A0A0M4EY34"/>
<evidence type="ECO:0000313" key="8">
    <source>
        <dbReference type="Proteomes" id="UP000494163"/>
    </source>
</evidence>
<dbReference type="SUPFAM" id="SSF56300">
    <property type="entry name" value="Metallo-dependent phosphatases"/>
    <property type="match status" value="1"/>
</dbReference>
<evidence type="ECO:0000259" key="6">
    <source>
        <dbReference type="Pfam" id="PF00149"/>
    </source>
</evidence>
<feature type="non-terminal residue" evidence="7">
    <location>
        <position position="269"/>
    </location>
</feature>
<dbReference type="SMR" id="A0A0M4EY34"/>
<keyword evidence="8" id="KW-1185">Reference proteome</keyword>
<dbReference type="CDD" id="cd07409">
    <property type="entry name" value="MPP_CD73_N"/>
    <property type="match status" value="1"/>
</dbReference>
<dbReference type="GO" id="GO:0000166">
    <property type="term" value="F:nucleotide binding"/>
    <property type="evidence" value="ECO:0007669"/>
    <property type="project" value="UniProtKB-KW"/>
</dbReference>
<dbReference type="OMA" id="EFKLMSM"/>
<keyword evidence="2" id="KW-0479">Metal-binding</keyword>
<dbReference type="STRING" id="30019.A0A0M4EY34"/>
<feature type="domain" description="Calcineurin-like phosphoesterase" evidence="6">
    <location>
        <begin position="13"/>
        <end position="198"/>
    </location>
</feature>
<evidence type="ECO:0000256" key="1">
    <source>
        <dbReference type="ARBA" id="ARBA00006654"/>
    </source>
</evidence>
<proteinExistence type="inferred from homology"/>
<evidence type="ECO:0000256" key="5">
    <source>
        <dbReference type="ARBA" id="ARBA00022801"/>
    </source>
</evidence>
<dbReference type="GO" id="GO:0016787">
    <property type="term" value="F:hydrolase activity"/>
    <property type="evidence" value="ECO:0007669"/>
    <property type="project" value="UniProtKB-KW"/>
</dbReference>
<evidence type="ECO:0000256" key="2">
    <source>
        <dbReference type="ARBA" id="ARBA00022723"/>
    </source>
</evidence>
<evidence type="ECO:0000256" key="3">
    <source>
        <dbReference type="ARBA" id="ARBA00022729"/>
    </source>
</evidence>
<keyword evidence="5" id="KW-0378">Hydrolase</keyword>
<keyword evidence="4" id="KW-0547">Nucleotide-binding</keyword>
<name>A0A0M4EY34_DROBS</name>
<evidence type="ECO:0000313" key="7">
    <source>
        <dbReference type="EMBL" id="ALC48817.1"/>
    </source>
</evidence>
<dbReference type="InterPro" id="IPR006179">
    <property type="entry name" value="5_nucleotidase/apyrase"/>
</dbReference>
<dbReference type="Proteomes" id="UP000494163">
    <property type="component" value="Chromosome X"/>
</dbReference>
<dbReference type="Gene3D" id="3.60.21.10">
    <property type="match status" value="1"/>
</dbReference>
<dbReference type="GO" id="GO:0005886">
    <property type="term" value="C:plasma membrane"/>
    <property type="evidence" value="ECO:0007669"/>
    <property type="project" value="TreeGrafter"/>
</dbReference>
<organism evidence="7 8">
    <name type="scientific">Drosophila busckii</name>
    <name type="common">Fruit fly</name>
    <dbReference type="NCBI Taxonomy" id="30019"/>
    <lineage>
        <taxon>Eukaryota</taxon>
        <taxon>Metazoa</taxon>
        <taxon>Ecdysozoa</taxon>
        <taxon>Arthropoda</taxon>
        <taxon>Hexapoda</taxon>
        <taxon>Insecta</taxon>
        <taxon>Pterygota</taxon>
        <taxon>Neoptera</taxon>
        <taxon>Endopterygota</taxon>
        <taxon>Diptera</taxon>
        <taxon>Brachycera</taxon>
        <taxon>Muscomorpha</taxon>
        <taxon>Ephydroidea</taxon>
        <taxon>Drosophilidae</taxon>
        <taxon>Drosophila</taxon>
    </lineage>
</organism>
<dbReference type="GO" id="GO:0046872">
    <property type="term" value="F:metal ion binding"/>
    <property type="evidence" value="ECO:0007669"/>
    <property type="project" value="UniProtKB-KW"/>
</dbReference>
<evidence type="ECO:0000256" key="4">
    <source>
        <dbReference type="ARBA" id="ARBA00022741"/>
    </source>
</evidence>
<dbReference type="GO" id="GO:0006196">
    <property type="term" value="P:AMP catabolic process"/>
    <property type="evidence" value="ECO:0007669"/>
    <property type="project" value="TreeGrafter"/>
</dbReference>
<gene>
    <name evidence="7" type="ORF">Dbus_chrXg673</name>
</gene>
<dbReference type="Pfam" id="PF00149">
    <property type="entry name" value="Metallophos"/>
    <property type="match status" value="1"/>
</dbReference>
<reference evidence="7 8" key="1">
    <citation type="submission" date="2015-08" db="EMBL/GenBank/DDBJ databases">
        <title>Ancestral chromatin configuration constrains chromatin evolution on differentiating sex chromosomes in Drosophila.</title>
        <authorList>
            <person name="Zhou Q."/>
            <person name="Bachtrog D."/>
        </authorList>
    </citation>
    <scope>NUCLEOTIDE SEQUENCE [LARGE SCALE GENOMIC DNA]</scope>
    <source>
        <tissue evidence="7">Whole larvae</tissue>
    </source>
</reference>
<dbReference type="InterPro" id="IPR004843">
    <property type="entry name" value="Calcineurin-like_PHP"/>
</dbReference>
<dbReference type="PANTHER" id="PTHR11575:SF32">
    <property type="entry name" value="APYRASE-LIKE PROTEIN"/>
    <property type="match status" value="1"/>
</dbReference>
<dbReference type="InterPro" id="IPR029052">
    <property type="entry name" value="Metallo-depent_PP-like"/>
</dbReference>
<dbReference type="FunFam" id="3.60.21.10:FF:000020">
    <property type="entry name" value="NT5E isoform 4"/>
    <property type="match status" value="1"/>
</dbReference>
<comment type="similarity">
    <text evidence="1">Belongs to the 5'-nucleotidase family.</text>
</comment>
<dbReference type="OrthoDB" id="7722975at2759"/>
<protein>
    <submittedName>
        <fullName evidence="7">CG42249</fullName>
    </submittedName>
</protein>
<dbReference type="EMBL" id="CP012528">
    <property type="protein sequence ID" value="ALC48817.1"/>
    <property type="molecule type" value="Genomic_DNA"/>
</dbReference>
<keyword evidence="3" id="KW-0732">Signal</keyword>